<dbReference type="GO" id="GO:0005829">
    <property type="term" value="C:cytosol"/>
    <property type="evidence" value="ECO:0007669"/>
    <property type="project" value="TreeGrafter"/>
</dbReference>
<evidence type="ECO:0000256" key="6">
    <source>
        <dbReference type="ARBA" id="ARBA00022927"/>
    </source>
</evidence>
<keyword evidence="10" id="KW-0969">Cilium</keyword>
<dbReference type="PANTHER" id="PTHR34982:SF1">
    <property type="entry name" value="FLAGELLAR ASSEMBLY PROTEIN FLIH"/>
    <property type="match status" value="1"/>
</dbReference>
<feature type="domain" description="Flagellar assembly protein FliH/Type III secretion system HrpE" evidence="9">
    <location>
        <begin position="117"/>
        <end position="242"/>
    </location>
</feature>
<comment type="caution">
    <text evidence="10">The sequence shown here is derived from an EMBL/GenBank/DDBJ whole genome shotgun (WGS) entry which is preliminary data.</text>
</comment>
<evidence type="ECO:0000256" key="4">
    <source>
        <dbReference type="ARBA" id="ARBA00022448"/>
    </source>
</evidence>
<evidence type="ECO:0000256" key="7">
    <source>
        <dbReference type="ARBA" id="ARBA00023225"/>
    </source>
</evidence>
<feature type="compositionally biased region" description="Basic and acidic residues" evidence="8">
    <location>
        <begin position="291"/>
        <end position="301"/>
    </location>
</feature>
<reference evidence="10" key="1">
    <citation type="journal article" date="2020" name="mSystems">
        <title>Genome- and Community-Level Interaction Insights into Carbon Utilization and Element Cycling Functions of Hydrothermarchaeota in Hydrothermal Sediment.</title>
        <authorList>
            <person name="Zhou Z."/>
            <person name="Liu Y."/>
            <person name="Xu W."/>
            <person name="Pan J."/>
            <person name="Luo Z.H."/>
            <person name="Li M."/>
        </authorList>
    </citation>
    <scope>NUCLEOTIDE SEQUENCE [LARGE SCALE GENOMIC DNA]</scope>
    <source>
        <strain evidence="10">SpSt-349</strain>
    </source>
</reference>
<keyword evidence="5" id="KW-1005">Bacterial flagellum biogenesis</keyword>
<keyword evidence="10" id="KW-0282">Flagellum</keyword>
<dbReference type="EMBL" id="DSOV01000007">
    <property type="protein sequence ID" value="HEN41163.1"/>
    <property type="molecule type" value="Genomic_DNA"/>
</dbReference>
<name>A0A831U2J0_GEOME</name>
<keyword evidence="10" id="KW-0966">Cell projection</keyword>
<feature type="region of interest" description="Disordered" evidence="8">
    <location>
        <begin position="254"/>
        <end position="301"/>
    </location>
</feature>
<evidence type="ECO:0000256" key="5">
    <source>
        <dbReference type="ARBA" id="ARBA00022795"/>
    </source>
</evidence>
<proteinExistence type="inferred from homology"/>
<accession>A0A831U2J0</accession>
<organism evidence="10">
    <name type="scientific">Geobacter metallireducens</name>
    <dbReference type="NCBI Taxonomy" id="28232"/>
    <lineage>
        <taxon>Bacteria</taxon>
        <taxon>Pseudomonadati</taxon>
        <taxon>Thermodesulfobacteriota</taxon>
        <taxon>Desulfuromonadia</taxon>
        <taxon>Geobacterales</taxon>
        <taxon>Geobacteraceae</taxon>
        <taxon>Geobacter</taxon>
    </lineage>
</organism>
<keyword evidence="7" id="KW-1006">Bacterial flagellum protein export</keyword>
<gene>
    <name evidence="10" type="ORF">ENQ87_02120</name>
</gene>
<evidence type="ECO:0000256" key="2">
    <source>
        <dbReference type="ARBA" id="ARBA00006602"/>
    </source>
</evidence>
<dbReference type="PANTHER" id="PTHR34982">
    <property type="entry name" value="YOP PROTEINS TRANSLOCATION PROTEIN L"/>
    <property type="match status" value="1"/>
</dbReference>
<dbReference type="InterPro" id="IPR051472">
    <property type="entry name" value="T3SS_Stator/FliH"/>
</dbReference>
<dbReference type="GO" id="GO:0044781">
    <property type="term" value="P:bacterial-type flagellum organization"/>
    <property type="evidence" value="ECO:0007669"/>
    <property type="project" value="UniProtKB-KW"/>
</dbReference>
<dbReference type="Pfam" id="PF02108">
    <property type="entry name" value="FliH"/>
    <property type="match status" value="1"/>
</dbReference>
<keyword evidence="6" id="KW-0653">Protein transport</keyword>
<evidence type="ECO:0000259" key="9">
    <source>
        <dbReference type="Pfam" id="PF02108"/>
    </source>
</evidence>
<protein>
    <recommendedName>
        <fullName evidence="3">Flagellar assembly protein FliH</fullName>
    </recommendedName>
</protein>
<comment type="similarity">
    <text evidence="2">Belongs to the FliH family.</text>
</comment>
<evidence type="ECO:0000313" key="10">
    <source>
        <dbReference type="EMBL" id="HEN41163.1"/>
    </source>
</evidence>
<evidence type="ECO:0000256" key="3">
    <source>
        <dbReference type="ARBA" id="ARBA00016507"/>
    </source>
</evidence>
<dbReference type="AlphaFoldDB" id="A0A831U2J0"/>
<comment type="function">
    <text evidence="1">Needed for flagellar regrowth and assembly.</text>
</comment>
<evidence type="ECO:0000256" key="8">
    <source>
        <dbReference type="SAM" id="MobiDB-lite"/>
    </source>
</evidence>
<dbReference type="GO" id="GO:0015031">
    <property type="term" value="P:protein transport"/>
    <property type="evidence" value="ECO:0007669"/>
    <property type="project" value="UniProtKB-KW"/>
</dbReference>
<dbReference type="InterPro" id="IPR018035">
    <property type="entry name" value="Flagellar_FliH/T3SS_HrpE"/>
</dbReference>
<sequence>MSSSRRLSRIIKAGETAHQPLQGFTFGRLLAGDVPASGPPPAPSGFVPLPLDSGGAALGLTDPPASAAAAPEPAMPSLEGMIVLSEEEFQAKVDELYRNGMDEGRRQAERGLANVFKSLRDGVSALTGLRSRVLKESEEDLLKLAVMIARKIVQREIAQDPAILAAIIAAAVGGCTERDRVVVRLNPGDYGVVAANRQTFLAGIGDETPITFTPDEGVGPGGCLVETATGTVDARIESQLDEIYRTLLEERSAPLETAAPAPAEPEPRPELPLPGADDVIPSFSGQGAWLKGDEETPRDDR</sequence>
<evidence type="ECO:0000256" key="1">
    <source>
        <dbReference type="ARBA" id="ARBA00003041"/>
    </source>
</evidence>
<keyword evidence="4" id="KW-0813">Transport</keyword>